<evidence type="ECO:0000313" key="1">
    <source>
        <dbReference type="EMBL" id="GEQ86159.1"/>
    </source>
</evidence>
<comment type="caution">
    <text evidence="1">The sequence shown here is derived from an EMBL/GenBank/DDBJ whole genome shotgun (WGS) entry which is preliminary data.</text>
</comment>
<sequence>MIKSPYIIFYNHSENANLFNDIELKEENILFFHAVTKQFLKKSELETLSIEPLIDYNIPKLWLKEDSSSRMIKVWENTPDEIEYISLGENGAKLIDKNILNLDSFTLSQSQKDKISKSNFTKNIDGYLNEYELTSVEIYPNLNERLLLCKKFNKNVDPAKDILFNEKLPLEYKTYVKIVSGKFPLADLGY</sequence>
<reference evidence="1 2" key="1">
    <citation type="submission" date="2019-08" db="EMBL/GenBank/DDBJ databases">
        <title>Ulvibacter marinistellae sp. nov., isolated from a starfish, Patiria pectinifera.</title>
        <authorList>
            <person name="Kawano K."/>
            <person name="Ushijima N."/>
            <person name="Kihara M."/>
            <person name="Itoh H."/>
        </authorList>
    </citation>
    <scope>NUCLEOTIDE SEQUENCE [LARGE SCALE GENOMIC DNA]</scope>
    <source>
        <strain evidence="1 2">KK4</strain>
    </source>
</reference>
<keyword evidence="2" id="KW-1185">Reference proteome</keyword>
<dbReference type="Proteomes" id="UP000326994">
    <property type="component" value="Unassembled WGS sequence"/>
</dbReference>
<organism evidence="1 2">
    <name type="scientific">Patiriisocius marinistellae</name>
    <dbReference type="NCBI Taxonomy" id="2494560"/>
    <lineage>
        <taxon>Bacteria</taxon>
        <taxon>Pseudomonadati</taxon>
        <taxon>Bacteroidota</taxon>
        <taxon>Flavobacteriia</taxon>
        <taxon>Flavobacteriales</taxon>
        <taxon>Flavobacteriaceae</taxon>
        <taxon>Patiriisocius</taxon>
    </lineage>
</organism>
<accession>A0A5J4G0U6</accession>
<dbReference type="AlphaFoldDB" id="A0A5J4G0U6"/>
<evidence type="ECO:0000313" key="2">
    <source>
        <dbReference type="Proteomes" id="UP000326994"/>
    </source>
</evidence>
<dbReference type="EMBL" id="BKCF01000002">
    <property type="protein sequence ID" value="GEQ86159.1"/>
    <property type="molecule type" value="Genomic_DNA"/>
</dbReference>
<protein>
    <submittedName>
        <fullName evidence="1">Uncharacterized protein</fullName>
    </submittedName>
</protein>
<proteinExistence type="predicted"/>
<gene>
    <name evidence="1" type="ORF">ULMS_16670</name>
</gene>
<name>A0A5J4G0U6_9FLAO</name>